<dbReference type="GeneID" id="71984903"/>
<evidence type="ECO:0000313" key="2">
    <source>
        <dbReference type="EMBL" id="UJO15757.1"/>
    </source>
</evidence>
<feature type="region of interest" description="Disordered" evidence="1">
    <location>
        <begin position="225"/>
        <end position="308"/>
    </location>
</feature>
<dbReference type="RefSeq" id="XP_047760123.1">
    <property type="nucleotide sequence ID" value="XM_047904173.1"/>
</dbReference>
<proteinExistence type="predicted"/>
<evidence type="ECO:0000313" key="3">
    <source>
        <dbReference type="Proteomes" id="UP000756132"/>
    </source>
</evidence>
<protein>
    <submittedName>
        <fullName evidence="2">Uncharacterized protein</fullName>
    </submittedName>
</protein>
<keyword evidence="3" id="KW-1185">Reference proteome</keyword>
<reference evidence="2" key="2">
    <citation type="journal article" date="2022" name="Microb. Genom.">
        <title>A chromosome-scale genome assembly of the tomato pathogen Cladosporium fulvum reveals a compartmentalized genome architecture and the presence of a dispensable chromosome.</title>
        <authorList>
            <person name="Zaccaron A.Z."/>
            <person name="Chen L.H."/>
            <person name="Samaras A."/>
            <person name="Stergiopoulos I."/>
        </authorList>
    </citation>
    <scope>NUCLEOTIDE SEQUENCE</scope>
    <source>
        <strain evidence="2">Race5_Kim</strain>
    </source>
</reference>
<feature type="region of interest" description="Disordered" evidence="1">
    <location>
        <begin position="171"/>
        <end position="208"/>
    </location>
</feature>
<dbReference type="EMBL" id="CP090166">
    <property type="protein sequence ID" value="UJO15757.1"/>
    <property type="molecule type" value="Genomic_DNA"/>
</dbReference>
<name>A0A9Q8LE31_PASFU</name>
<organism evidence="2 3">
    <name type="scientific">Passalora fulva</name>
    <name type="common">Tomato leaf mold</name>
    <name type="synonym">Cladosporium fulvum</name>
    <dbReference type="NCBI Taxonomy" id="5499"/>
    <lineage>
        <taxon>Eukaryota</taxon>
        <taxon>Fungi</taxon>
        <taxon>Dikarya</taxon>
        <taxon>Ascomycota</taxon>
        <taxon>Pezizomycotina</taxon>
        <taxon>Dothideomycetes</taxon>
        <taxon>Dothideomycetidae</taxon>
        <taxon>Mycosphaerellales</taxon>
        <taxon>Mycosphaerellaceae</taxon>
        <taxon>Fulvia</taxon>
    </lineage>
</organism>
<dbReference type="AlphaFoldDB" id="A0A9Q8LE31"/>
<dbReference type="Proteomes" id="UP000756132">
    <property type="component" value="Chromosome 4"/>
</dbReference>
<sequence>MPDLDSLDDRLASLNGHIPSHETGDKDRLIELKQEAFPDDESASVKELDVSVQCLSLRYVLAEYQLDPQPVISDDDEEEDLARGDDEASEVDQGAYDGQFDVAQQQAEHRAAILHRELEIEVENENDLHMANGVDEAIRRADDFRRDLFFGDETDWPEAEKMDLDLIDTSRDYHGDQSIGTPDAYGWYLGEDGQPQRVSLGFDDEDRDAESLMDMTDVGDVLEEPLDEADATENTQAEEMAGKKDTTVADDDSEDIAEGKPGPNDAPPVPGTPVEVPKESLADRRRSDRIAALSSSPRYTGTRIRTGL</sequence>
<reference evidence="2" key="1">
    <citation type="submission" date="2021-12" db="EMBL/GenBank/DDBJ databases">
        <authorList>
            <person name="Zaccaron A."/>
            <person name="Stergiopoulos I."/>
        </authorList>
    </citation>
    <scope>NUCLEOTIDE SEQUENCE</scope>
    <source>
        <strain evidence="2">Race5_Kim</strain>
    </source>
</reference>
<accession>A0A9Q8LE31</accession>
<feature type="region of interest" description="Disordered" evidence="1">
    <location>
        <begin position="69"/>
        <end position="92"/>
    </location>
</feature>
<dbReference type="KEGG" id="ffu:CLAFUR5_05025"/>
<feature type="compositionally biased region" description="Basic and acidic residues" evidence="1">
    <location>
        <begin position="276"/>
        <end position="289"/>
    </location>
</feature>
<evidence type="ECO:0000256" key="1">
    <source>
        <dbReference type="SAM" id="MobiDB-lite"/>
    </source>
</evidence>
<gene>
    <name evidence="2" type="ORF">CLAFUR5_05025</name>
</gene>